<accession>A0A9E7D508</accession>
<dbReference type="KEGG" id="agh:M3I41_08900"/>
<evidence type="ECO:0000313" key="2">
    <source>
        <dbReference type="Proteomes" id="UP000830236"/>
    </source>
</evidence>
<dbReference type="PANTHER" id="PTHR33361">
    <property type="entry name" value="GLR0591 PROTEIN"/>
    <property type="match status" value="1"/>
</dbReference>
<name>A0A9E7D508_9ACTO</name>
<dbReference type="EMBL" id="CP097095">
    <property type="protein sequence ID" value="UQF79667.1"/>
    <property type="molecule type" value="Genomic_DNA"/>
</dbReference>
<dbReference type="PANTHER" id="PTHR33361:SF2">
    <property type="entry name" value="DUF885 DOMAIN-CONTAINING PROTEIN"/>
    <property type="match status" value="1"/>
</dbReference>
<evidence type="ECO:0000313" key="1">
    <source>
        <dbReference type="EMBL" id="UQF79667.1"/>
    </source>
</evidence>
<dbReference type="Proteomes" id="UP000830236">
    <property type="component" value="Chromosome"/>
</dbReference>
<sequence>MSHKPSAIDAIANEYTAKVIELSPMTGSSTGLGERHDVLDDFSPQGLDAYTQLDRETLAKLDEVAPTDAVDEVTVAAMHERLGLSIELAEAGEPLRNLNNIASTSQDIRDLFDLLPTESEQDWANICARLGDVKRALGGHVESLRLAASRGQVAASRQVRAVAGQAHNQAGESSSFLALVSSPETQALPESLRKELAANAASAQAAYGDFANFLETELLPQAGEQDGVGRERYQLFSREFLGATIDLDETYEWGRERLAAIDAEQREVARELYGEGVSVQEALKRLDEEPRYQQHGTDALKKWMQETADAAVAGLNGTHFDIPAPLQRIECCIAPSSTGGIYYTGPSDDFSRPGRMWWSVPAGTTVFNTWQERTTVFHEGVPGHHLQLGMQTYLRDELNDWRRHLCWVSGHGEGWALYAERLMADLGWQDDLGDRMGMLDSQRLRAARVVLDIGVHTGKQRPAELAALPGVGEGKWDRDSAWAYLTHNVAMAEGFLSFELERYLGWPGQAPAYAVGQRLWESIRDDAAAKAAREGKEFSLKEFHSRALAIGSVGLDVLREALS</sequence>
<dbReference type="Pfam" id="PF05960">
    <property type="entry name" value="DUF885"/>
    <property type="match status" value="1"/>
</dbReference>
<dbReference type="InterPro" id="IPR010281">
    <property type="entry name" value="DUF885"/>
</dbReference>
<gene>
    <name evidence="1" type="ORF">M3I41_08900</name>
</gene>
<dbReference type="AlphaFoldDB" id="A0A9E7D508"/>
<proteinExistence type="predicted"/>
<reference evidence="1" key="1">
    <citation type="submission" date="2022-05" db="EMBL/GenBank/DDBJ databases">
        <title>Using nanopore sequencing to obtain complete genomes from saliva samples.</title>
        <authorList>
            <person name="Baker J.L."/>
        </authorList>
    </citation>
    <scope>NUCLEOTIDE SEQUENCE</scope>
    <source>
        <strain evidence="1">JCVI-JB-Ag32</strain>
    </source>
</reference>
<organism evidence="1 2">
    <name type="scientific">Actinomyces graevenitzii</name>
    <dbReference type="NCBI Taxonomy" id="55565"/>
    <lineage>
        <taxon>Bacteria</taxon>
        <taxon>Bacillati</taxon>
        <taxon>Actinomycetota</taxon>
        <taxon>Actinomycetes</taxon>
        <taxon>Actinomycetales</taxon>
        <taxon>Actinomycetaceae</taxon>
        <taxon>Actinomyces</taxon>
    </lineage>
</organism>
<protein>
    <submittedName>
        <fullName evidence="1">DUF885 domain-containing protein</fullName>
    </submittedName>
</protein>